<organism evidence="2 3">
    <name type="scientific">Laccaria amethystina LaAM-08-1</name>
    <dbReference type="NCBI Taxonomy" id="1095629"/>
    <lineage>
        <taxon>Eukaryota</taxon>
        <taxon>Fungi</taxon>
        <taxon>Dikarya</taxon>
        <taxon>Basidiomycota</taxon>
        <taxon>Agaricomycotina</taxon>
        <taxon>Agaricomycetes</taxon>
        <taxon>Agaricomycetidae</taxon>
        <taxon>Agaricales</taxon>
        <taxon>Agaricineae</taxon>
        <taxon>Hydnangiaceae</taxon>
        <taxon>Laccaria</taxon>
    </lineage>
</organism>
<feature type="compositionally biased region" description="Polar residues" evidence="1">
    <location>
        <begin position="48"/>
        <end position="57"/>
    </location>
</feature>
<keyword evidence="3" id="KW-1185">Reference proteome</keyword>
<protein>
    <submittedName>
        <fullName evidence="2">Uncharacterized protein</fullName>
    </submittedName>
</protein>
<gene>
    <name evidence="2" type="ORF">K443DRAFT_126675</name>
</gene>
<feature type="region of interest" description="Disordered" evidence="1">
    <location>
        <begin position="36"/>
        <end position="95"/>
    </location>
</feature>
<reference evidence="3" key="2">
    <citation type="submission" date="2015-01" db="EMBL/GenBank/DDBJ databases">
        <title>Evolutionary Origins and Diversification of the Mycorrhizal Mutualists.</title>
        <authorList>
            <consortium name="DOE Joint Genome Institute"/>
            <consortium name="Mycorrhizal Genomics Consortium"/>
            <person name="Kohler A."/>
            <person name="Kuo A."/>
            <person name="Nagy L.G."/>
            <person name="Floudas D."/>
            <person name="Copeland A."/>
            <person name="Barry K.W."/>
            <person name="Cichocki N."/>
            <person name="Veneault-Fourrey C."/>
            <person name="LaButti K."/>
            <person name="Lindquist E.A."/>
            <person name="Lipzen A."/>
            <person name="Lundell T."/>
            <person name="Morin E."/>
            <person name="Murat C."/>
            <person name="Riley R."/>
            <person name="Ohm R."/>
            <person name="Sun H."/>
            <person name="Tunlid A."/>
            <person name="Henrissat B."/>
            <person name="Grigoriev I.V."/>
            <person name="Hibbett D.S."/>
            <person name="Martin F."/>
        </authorList>
    </citation>
    <scope>NUCLEOTIDE SEQUENCE [LARGE SCALE GENOMIC DNA]</scope>
    <source>
        <strain evidence="3">LaAM-08-1</strain>
    </source>
</reference>
<evidence type="ECO:0000313" key="2">
    <source>
        <dbReference type="EMBL" id="KIJ89757.1"/>
    </source>
</evidence>
<evidence type="ECO:0000256" key="1">
    <source>
        <dbReference type="SAM" id="MobiDB-lite"/>
    </source>
</evidence>
<sequence length="750" mass="84528">MDLETASLAFFSASNVKNWVVPEKYDEYLSDIRRQLGSSSGHNKRNARNSTETSQRRLAQPPATAVIEISDNSSSENEQTKGNKKRNKKRIPAVVTTPVKRPRLTDSEVIEIRDSDDEPAAPTMMLKTENESIIELKVEEDLIHKPGQHVAVKDKMDKTDISLSIQSLVDTAKKDGRGKYILTKKMRVDDVEVFSGIPKRWPVSSPNTSKAFIIDFSKDPRATGQNQKQKGLDKFLKEADQDSWGQGTNGTTTRSVPIALLDNLLTRRSSHRCNGGLRCEFFDTEILNGYLRDDAEDISVMQAIFAGEQRQNEMDGGSVVAMTEIFYRLAKGMRCKKSGCDGAAVIKPLKKGPSNEGKNNFIGCERYRKGEEFQHRYMPIPARVDETILFQLMNNVSLNFGSTEEFDGPCYTFRHPRHGKLKYCSCPTQGKIVPVRCDVDKITYTSTDPGRPFIVVIFVGQHSHPPWAEEKPDQEAKKDLEKVLEAFGVLGATAEQLDNGSMLSEKHDAFRNKRKLQDSIRAGKEKALPAGLDWGGVVERYEQDLKNLKPADQYIWHLRMEGDTKLVVTMNPKLAALIHLHGQLNEWEVVIWHRATEQRVTVARAYCNSMEGKAFNHVFEGFFNAVEKATGHKIKFKVFNKSGNILAIILDMEAAQVQGLGHALLRMLLSDPSSDFSTTFLAKFGSNPDILVQFIIKLCAVHFDRSTDKLVPVLGRDVVEYLNKFRALQTPEDMEAWNKFCKTHPSQELR</sequence>
<feature type="compositionally biased region" description="Basic residues" evidence="1">
    <location>
        <begin position="82"/>
        <end position="91"/>
    </location>
</feature>
<dbReference type="EMBL" id="KN839452">
    <property type="protein sequence ID" value="KIJ89757.1"/>
    <property type="molecule type" value="Genomic_DNA"/>
</dbReference>
<evidence type="ECO:0000313" key="3">
    <source>
        <dbReference type="Proteomes" id="UP000054477"/>
    </source>
</evidence>
<accession>A0A0C9WZD2</accession>
<proteinExistence type="predicted"/>
<reference evidence="2 3" key="1">
    <citation type="submission" date="2014-04" db="EMBL/GenBank/DDBJ databases">
        <authorList>
            <consortium name="DOE Joint Genome Institute"/>
            <person name="Kuo A."/>
            <person name="Kohler A."/>
            <person name="Nagy L.G."/>
            <person name="Floudas D."/>
            <person name="Copeland A."/>
            <person name="Barry K.W."/>
            <person name="Cichocki N."/>
            <person name="Veneault-Fourrey C."/>
            <person name="LaButti K."/>
            <person name="Lindquist E.A."/>
            <person name="Lipzen A."/>
            <person name="Lundell T."/>
            <person name="Morin E."/>
            <person name="Murat C."/>
            <person name="Sun H."/>
            <person name="Tunlid A."/>
            <person name="Henrissat B."/>
            <person name="Grigoriev I.V."/>
            <person name="Hibbett D.S."/>
            <person name="Martin F."/>
            <person name="Nordberg H.P."/>
            <person name="Cantor M.N."/>
            <person name="Hua S.X."/>
        </authorList>
    </citation>
    <scope>NUCLEOTIDE SEQUENCE [LARGE SCALE GENOMIC DNA]</scope>
    <source>
        <strain evidence="2 3">LaAM-08-1</strain>
    </source>
</reference>
<feature type="compositionally biased region" description="Low complexity" evidence="1">
    <location>
        <begin position="67"/>
        <end position="77"/>
    </location>
</feature>
<dbReference type="OrthoDB" id="2990096at2759"/>
<dbReference type="AlphaFoldDB" id="A0A0C9WZD2"/>
<dbReference type="HOGENOM" id="CLU_371155_0_0_1"/>
<feature type="non-terminal residue" evidence="2">
    <location>
        <position position="750"/>
    </location>
</feature>
<name>A0A0C9WZD2_9AGAR</name>
<dbReference type="Proteomes" id="UP000054477">
    <property type="component" value="Unassembled WGS sequence"/>
</dbReference>